<accession>A0A9P9BPP2</accession>
<evidence type="ECO:0000256" key="1">
    <source>
        <dbReference type="SAM" id="Coils"/>
    </source>
</evidence>
<organism evidence="3 4">
    <name type="scientific">Microdochium trichocladiopsis</name>
    <dbReference type="NCBI Taxonomy" id="1682393"/>
    <lineage>
        <taxon>Eukaryota</taxon>
        <taxon>Fungi</taxon>
        <taxon>Dikarya</taxon>
        <taxon>Ascomycota</taxon>
        <taxon>Pezizomycotina</taxon>
        <taxon>Sordariomycetes</taxon>
        <taxon>Xylariomycetidae</taxon>
        <taxon>Xylariales</taxon>
        <taxon>Microdochiaceae</taxon>
        <taxon>Microdochium</taxon>
    </lineage>
</organism>
<keyword evidence="1" id="KW-0175">Coiled coil</keyword>
<dbReference type="RefSeq" id="XP_046011730.1">
    <property type="nucleotide sequence ID" value="XM_046156878.1"/>
</dbReference>
<name>A0A9P9BPP2_9PEZI</name>
<dbReference type="AlphaFoldDB" id="A0A9P9BPP2"/>
<feature type="coiled-coil region" evidence="1">
    <location>
        <begin position="139"/>
        <end position="205"/>
    </location>
</feature>
<feature type="compositionally biased region" description="Low complexity" evidence="2">
    <location>
        <begin position="85"/>
        <end position="94"/>
    </location>
</feature>
<dbReference type="GeneID" id="70186424"/>
<feature type="region of interest" description="Disordered" evidence="2">
    <location>
        <begin position="210"/>
        <end position="304"/>
    </location>
</feature>
<dbReference type="OrthoDB" id="5427699at2759"/>
<feature type="compositionally biased region" description="Low complexity" evidence="2">
    <location>
        <begin position="340"/>
        <end position="361"/>
    </location>
</feature>
<keyword evidence="4" id="KW-1185">Reference proteome</keyword>
<reference evidence="3" key="1">
    <citation type="journal article" date="2021" name="Nat. Commun.">
        <title>Genetic determinants of endophytism in the Arabidopsis root mycobiome.</title>
        <authorList>
            <person name="Mesny F."/>
            <person name="Miyauchi S."/>
            <person name="Thiergart T."/>
            <person name="Pickel B."/>
            <person name="Atanasova L."/>
            <person name="Karlsson M."/>
            <person name="Huettel B."/>
            <person name="Barry K.W."/>
            <person name="Haridas S."/>
            <person name="Chen C."/>
            <person name="Bauer D."/>
            <person name="Andreopoulos W."/>
            <person name="Pangilinan J."/>
            <person name="LaButti K."/>
            <person name="Riley R."/>
            <person name="Lipzen A."/>
            <person name="Clum A."/>
            <person name="Drula E."/>
            <person name="Henrissat B."/>
            <person name="Kohler A."/>
            <person name="Grigoriev I.V."/>
            <person name="Martin F.M."/>
            <person name="Hacquard S."/>
        </authorList>
    </citation>
    <scope>NUCLEOTIDE SEQUENCE</scope>
    <source>
        <strain evidence="3">MPI-CAGE-CH-0230</strain>
    </source>
</reference>
<evidence type="ECO:0000256" key="2">
    <source>
        <dbReference type="SAM" id="MobiDB-lite"/>
    </source>
</evidence>
<feature type="region of interest" description="Disordered" evidence="2">
    <location>
        <begin position="60"/>
        <end position="98"/>
    </location>
</feature>
<proteinExistence type="predicted"/>
<dbReference type="Proteomes" id="UP000756346">
    <property type="component" value="Unassembled WGS sequence"/>
</dbReference>
<dbReference type="EMBL" id="JAGTJQ010000006">
    <property type="protein sequence ID" value="KAH7029442.1"/>
    <property type="molecule type" value="Genomic_DNA"/>
</dbReference>
<feature type="region of interest" description="Disordered" evidence="2">
    <location>
        <begin position="319"/>
        <end position="369"/>
    </location>
</feature>
<feature type="compositionally biased region" description="Polar residues" evidence="2">
    <location>
        <begin position="290"/>
        <end position="304"/>
    </location>
</feature>
<feature type="region of interest" description="Disordered" evidence="2">
    <location>
        <begin position="509"/>
        <end position="571"/>
    </location>
</feature>
<feature type="compositionally biased region" description="Low complexity" evidence="2">
    <location>
        <begin position="210"/>
        <end position="223"/>
    </location>
</feature>
<gene>
    <name evidence="3" type="ORF">B0I36DRAFT_350320</name>
</gene>
<feature type="compositionally biased region" description="Low complexity" evidence="2">
    <location>
        <begin position="236"/>
        <end position="248"/>
    </location>
</feature>
<protein>
    <submittedName>
        <fullName evidence="3">Uncharacterized protein</fullName>
    </submittedName>
</protein>
<evidence type="ECO:0000313" key="4">
    <source>
        <dbReference type="Proteomes" id="UP000756346"/>
    </source>
</evidence>
<sequence length="571" mass="60711">MSRLPSDSFLPSGGMFDHNDPSGFYRGNDVSPLSLPHALHHAPGQQYFDTLAQRIAAHPASIPVPNSRSSRLSPPASDLDKRTRSLSPSRHSSSQAWIGSPSISAVSNASLATSPDNSLDASALALQLRRVTLQNRRLLENWEAERTHLEANRARAEEVYREEREIMDEERDLWMQQRTNLELKIIELEQRAQLAETQCDTLARQLDFMSKQARASSKAQSPSGTSRTSSKNQNRSASTSPSASGSASIKFLSPKDGISPLTGKPFAGTGVTMPESKPFIPLDPRMQGPSPGSGSPNECPSQVPSIDVSEVVPQLEGIRLKQPTLEKPTFTIVEPPSCSPPAAKASSPSAGSPAGSPGSKARTSPVERAIQALQAPEASRLTMHAGHTPNHSMSFSKLPTLMSTATANTAGSSGAVTPNEGNVEMAGSGLGKPAAGAFEIVPSHGEDAQAVSEDPHAIFEPSEGDRPLTGTTHLMNRPAVDEPFLQLLSEKLQSVDPTPTVVRNTLSEEAEAELTRQTPAPAPAADVPASKEDATDTPEAPEQIEEDIPLKFKTGSNFGLPFGDLGSLGKH</sequence>
<feature type="compositionally biased region" description="Polar residues" evidence="2">
    <location>
        <begin position="224"/>
        <end position="235"/>
    </location>
</feature>
<comment type="caution">
    <text evidence="3">The sequence shown here is derived from an EMBL/GenBank/DDBJ whole genome shotgun (WGS) entry which is preliminary data.</text>
</comment>
<evidence type="ECO:0000313" key="3">
    <source>
        <dbReference type="EMBL" id="KAH7029442.1"/>
    </source>
</evidence>